<dbReference type="Proteomes" id="UP001378960">
    <property type="component" value="Unassembled WGS sequence"/>
</dbReference>
<feature type="region of interest" description="Disordered" evidence="1">
    <location>
        <begin position="1"/>
        <end position="192"/>
    </location>
</feature>
<dbReference type="AlphaFoldDB" id="A0AAV5QXX5"/>
<feature type="compositionally biased region" description="Basic and acidic residues" evidence="1">
    <location>
        <begin position="205"/>
        <end position="218"/>
    </location>
</feature>
<proteinExistence type="predicted"/>
<evidence type="ECO:0000256" key="1">
    <source>
        <dbReference type="SAM" id="MobiDB-lite"/>
    </source>
</evidence>
<comment type="caution">
    <text evidence="2">The sequence shown here is derived from an EMBL/GenBank/DDBJ whole genome shotgun (WGS) entry which is preliminary data.</text>
</comment>
<protein>
    <submittedName>
        <fullName evidence="2">Uncharacterized protein</fullName>
    </submittedName>
</protein>
<feature type="compositionally biased region" description="Basic and acidic residues" evidence="1">
    <location>
        <begin position="411"/>
        <end position="426"/>
    </location>
</feature>
<sequence length="1018" mass="119205">MSDQYSIPKRRERERPRNRERDRRGGRRGGRGGFAAGISSNSRGGRGEYAYDNNDWGYGGYTESSSYYEPSYRGDYSKDYQSSNRFANNSQYNDYNYQEYPDYQDYDRTKERPVVKSNEKSQERTVTERPTDTPQGPTRLLQGPQRRIDIPQGPQGRVERPKEKQQEQLKETSQVKAREEPQDKHISIVDDIPQVVPQVIPVETAIEHPQEKPQDRNIQDTTTTKISTDDTKKKEKEVISFKNFKLSEKDKSPYADEIKLQKDIMELGRRIAKENENSENDLTTESNILNSIQNNITNTDRTISNKENLEDLTNTHKIKETDQQSIESTTQTEIATKSAIEALKVDLAKEQRQMVEQDTTEKVNGNTDFIKQENVDNGSTEQYSDNDDVSDANIDDKSVIKQELQEFNGTVKKEPVDVNREEKNIQAEENEEEKEEEEEEEEEKEEEENDEEESEQKENEGEENEGEENEGEENEGEENEGEENEEKEDNEDKNERNQIKNLKRRLDNSNDNDEVRLEDEPYKRSKKSMPTEDGPDSITYHYPKQNSLKLYRDKETPNFNTKFSNGVDIQLPESLVNKFFGSYIPKEIHYHDQPVINIWNYFKTENYSKSLSHLNIFRFDHTLTATYSPNPQLYTFLTYKNIDRFDRKGAFYNWYSQFLPDLELTDMNPSDTLKPLAEKEEYENMNCYEGLGGGEKNSEESRNNDNETESINDSLEKLNYSWSLTMLMMAKNASLSSTSSNMILIDRPMLNKNAFREDLKVLLSHGIKFTFILQTTNSAEVRNQFYISLFDEIYNSRFEWCKLVNSINVFDWEKNSFNIEHKLPKSPNSKINFRLIQTPKYKRFLSSSTELHLLFQGLNKYQRTIERMTLTTSGVSLRLDYNSSLSLYKFLEVNDCLPMKEFESDYTYNFTDVYVTFNSLPHKLMRNLFSFKNYKGSVFRFGKIDKLLYAVELVINTENNRWAYDRPIIVVARHDSIKNASAAKNLLKQVEWIYDGKDIHFELLLEFFIISRIKISNH</sequence>
<evidence type="ECO:0000313" key="3">
    <source>
        <dbReference type="Proteomes" id="UP001378960"/>
    </source>
</evidence>
<feature type="compositionally biased region" description="Polar residues" evidence="1">
    <location>
        <begin position="362"/>
        <end position="383"/>
    </location>
</feature>
<accession>A0AAV5QXX5</accession>
<name>A0AAV5QXX5_PICKL</name>
<feature type="compositionally biased region" description="Basic and acidic residues" evidence="1">
    <location>
        <begin position="696"/>
        <end position="705"/>
    </location>
</feature>
<feature type="region of interest" description="Disordered" evidence="1">
    <location>
        <begin position="354"/>
        <end position="540"/>
    </location>
</feature>
<feature type="compositionally biased region" description="Acidic residues" evidence="1">
    <location>
        <begin position="428"/>
        <end position="492"/>
    </location>
</feature>
<feature type="compositionally biased region" description="Basic and acidic residues" evidence="1">
    <location>
        <begin position="176"/>
        <end position="188"/>
    </location>
</feature>
<gene>
    <name evidence="2" type="ORF">DAPK24_003530</name>
</gene>
<evidence type="ECO:0000313" key="2">
    <source>
        <dbReference type="EMBL" id="GMM43778.1"/>
    </source>
</evidence>
<keyword evidence="3" id="KW-1185">Reference proteome</keyword>
<feature type="region of interest" description="Disordered" evidence="1">
    <location>
        <begin position="687"/>
        <end position="710"/>
    </location>
</feature>
<feature type="compositionally biased region" description="Low complexity" evidence="1">
    <location>
        <begin position="61"/>
        <end position="74"/>
    </location>
</feature>
<feature type="compositionally biased region" description="Basic and acidic residues" evidence="1">
    <location>
        <begin position="157"/>
        <end position="170"/>
    </location>
</feature>
<feature type="compositionally biased region" description="Basic and acidic residues" evidence="1">
    <location>
        <begin position="9"/>
        <end position="23"/>
    </location>
</feature>
<feature type="compositionally biased region" description="Basic and acidic residues" evidence="1">
    <location>
        <begin position="394"/>
        <end position="404"/>
    </location>
</feature>
<feature type="compositionally biased region" description="Basic and acidic residues" evidence="1">
    <location>
        <begin position="493"/>
        <end position="523"/>
    </location>
</feature>
<feature type="region of interest" description="Disordered" evidence="1">
    <location>
        <begin position="205"/>
        <end position="234"/>
    </location>
</feature>
<reference evidence="2 3" key="1">
    <citation type="journal article" date="2023" name="Elife">
        <title>Identification of key yeast species and microbe-microbe interactions impacting larval growth of Drosophila in the wild.</title>
        <authorList>
            <person name="Mure A."/>
            <person name="Sugiura Y."/>
            <person name="Maeda R."/>
            <person name="Honda K."/>
            <person name="Sakurai N."/>
            <person name="Takahashi Y."/>
            <person name="Watada M."/>
            <person name="Katoh T."/>
            <person name="Gotoh A."/>
            <person name="Gotoh Y."/>
            <person name="Taniguchi I."/>
            <person name="Nakamura K."/>
            <person name="Hayashi T."/>
            <person name="Katayama T."/>
            <person name="Uemura T."/>
            <person name="Hattori Y."/>
        </authorList>
    </citation>
    <scope>NUCLEOTIDE SEQUENCE [LARGE SCALE GENOMIC DNA]</scope>
    <source>
        <strain evidence="2 3">PK-24</strain>
    </source>
</reference>
<organism evidence="2 3">
    <name type="scientific">Pichia kluyveri</name>
    <name type="common">Yeast</name>
    <dbReference type="NCBI Taxonomy" id="36015"/>
    <lineage>
        <taxon>Eukaryota</taxon>
        <taxon>Fungi</taxon>
        <taxon>Dikarya</taxon>
        <taxon>Ascomycota</taxon>
        <taxon>Saccharomycotina</taxon>
        <taxon>Pichiomycetes</taxon>
        <taxon>Pichiales</taxon>
        <taxon>Pichiaceae</taxon>
        <taxon>Pichia</taxon>
    </lineage>
</organism>
<dbReference type="EMBL" id="BTGB01000001">
    <property type="protein sequence ID" value="GMM43778.1"/>
    <property type="molecule type" value="Genomic_DNA"/>
</dbReference>
<feature type="compositionally biased region" description="Basic and acidic residues" evidence="1">
    <location>
        <begin position="105"/>
        <end position="131"/>
    </location>
</feature>
<feature type="compositionally biased region" description="Polar residues" evidence="1">
    <location>
        <begin position="79"/>
        <end position="96"/>
    </location>
</feature>